<protein>
    <submittedName>
        <fullName evidence="2">Uncharacterized protein</fullName>
    </submittedName>
</protein>
<name>A0A553MKI0_9TELE</name>
<evidence type="ECO:0000313" key="3">
    <source>
        <dbReference type="Proteomes" id="UP000316079"/>
    </source>
</evidence>
<feature type="non-terminal residue" evidence="2">
    <location>
        <position position="1"/>
    </location>
</feature>
<feature type="compositionally biased region" description="Basic and acidic residues" evidence="1">
    <location>
        <begin position="22"/>
        <end position="36"/>
    </location>
</feature>
<evidence type="ECO:0000256" key="1">
    <source>
        <dbReference type="SAM" id="MobiDB-lite"/>
    </source>
</evidence>
<sequence length="65" mass="7503">FKKEEGGFDENLTAHPLPQYSSERRPLSDRKEHKETFQSSTLQGRRRDLKSTAVVIPALFICVKE</sequence>
<organism evidence="2 3">
    <name type="scientific">Danionella cerebrum</name>
    <dbReference type="NCBI Taxonomy" id="2873325"/>
    <lineage>
        <taxon>Eukaryota</taxon>
        <taxon>Metazoa</taxon>
        <taxon>Chordata</taxon>
        <taxon>Craniata</taxon>
        <taxon>Vertebrata</taxon>
        <taxon>Euteleostomi</taxon>
        <taxon>Actinopterygii</taxon>
        <taxon>Neopterygii</taxon>
        <taxon>Teleostei</taxon>
        <taxon>Ostariophysi</taxon>
        <taxon>Cypriniformes</taxon>
        <taxon>Danionidae</taxon>
        <taxon>Danioninae</taxon>
        <taxon>Danionella</taxon>
    </lineage>
</organism>
<feature type="region of interest" description="Disordered" evidence="1">
    <location>
        <begin position="1"/>
        <end position="48"/>
    </location>
</feature>
<accession>A0A553MKI0</accession>
<dbReference type="AlphaFoldDB" id="A0A553MKI0"/>
<comment type="caution">
    <text evidence="2">The sequence shown here is derived from an EMBL/GenBank/DDBJ whole genome shotgun (WGS) entry which is preliminary data.</text>
</comment>
<gene>
    <name evidence="2" type="ORF">DNTS_009701</name>
</gene>
<reference evidence="2 3" key="1">
    <citation type="journal article" date="2019" name="Sci. Data">
        <title>Hybrid genome assembly and annotation of Danionella translucida.</title>
        <authorList>
            <person name="Kadobianskyi M."/>
            <person name="Schulze L."/>
            <person name="Schuelke M."/>
            <person name="Judkewitz B."/>
        </authorList>
    </citation>
    <scope>NUCLEOTIDE SEQUENCE [LARGE SCALE GENOMIC DNA]</scope>
    <source>
        <strain evidence="2 3">Bolton</strain>
    </source>
</reference>
<dbReference type="EMBL" id="SRMA01027481">
    <property type="protein sequence ID" value="TRY53684.1"/>
    <property type="molecule type" value="Genomic_DNA"/>
</dbReference>
<proteinExistence type="predicted"/>
<dbReference type="Proteomes" id="UP000316079">
    <property type="component" value="Unassembled WGS sequence"/>
</dbReference>
<evidence type="ECO:0000313" key="2">
    <source>
        <dbReference type="EMBL" id="TRY53684.1"/>
    </source>
</evidence>
<keyword evidence="3" id="KW-1185">Reference proteome</keyword>